<dbReference type="PANTHER" id="PTHR11177:SF317">
    <property type="entry name" value="CHITINASE 12-RELATED"/>
    <property type="match status" value="1"/>
</dbReference>
<dbReference type="SMART" id="SM00636">
    <property type="entry name" value="Glyco_18"/>
    <property type="match status" value="1"/>
</dbReference>
<dbReference type="KEGG" id="marq:MARGE09_P1991"/>
<keyword evidence="5" id="KW-1185">Reference proteome</keyword>
<dbReference type="SUPFAM" id="SSF51445">
    <property type="entry name" value="(Trans)glycosidases"/>
    <property type="match status" value="1"/>
</dbReference>
<dbReference type="GO" id="GO:0008843">
    <property type="term" value="F:endochitinase activity"/>
    <property type="evidence" value="ECO:0007669"/>
    <property type="project" value="UniProtKB-EC"/>
</dbReference>
<comment type="catalytic activity">
    <reaction evidence="1">
        <text>Random endo-hydrolysis of N-acetyl-beta-D-glucosaminide (1-&gt;4)-beta-linkages in chitin and chitodextrins.</text>
        <dbReference type="EC" id="3.2.1.14"/>
    </reaction>
</comment>
<evidence type="ECO:0000256" key="2">
    <source>
        <dbReference type="ARBA" id="ARBA00012729"/>
    </source>
</evidence>
<dbReference type="Gene3D" id="3.20.20.80">
    <property type="entry name" value="Glycosidases"/>
    <property type="match status" value="1"/>
</dbReference>
<evidence type="ECO:0000313" key="5">
    <source>
        <dbReference type="Proteomes" id="UP001320119"/>
    </source>
</evidence>
<evidence type="ECO:0000256" key="1">
    <source>
        <dbReference type="ARBA" id="ARBA00000822"/>
    </source>
</evidence>
<protein>
    <recommendedName>
        <fullName evidence="2">chitinase</fullName>
        <ecNumber evidence="2">3.2.1.14</ecNumber>
    </recommendedName>
</protein>
<organism evidence="4 5">
    <name type="scientific">Marinagarivorans cellulosilyticus</name>
    <dbReference type="NCBI Taxonomy" id="2721545"/>
    <lineage>
        <taxon>Bacteria</taxon>
        <taxon>Pseudomonadati</taxon>
        <taxon>Pseudomonadota</taxon>
        <taxon>Gammaproteobacteria</taxon>
        <taxon>Cellvibrionales</taxon>
        <taxon>Cellvibrionaceae</taxon>
        <taxon>Marinagarivorans</taxon>
    </lineage>
</organism>
<dbReference type="Proteomes" id="UP001320119">
    <property type="component" value="Chromosome"/>
</dbReference>
<feature type="domain" description="GH18" evidence="3">
    <location>
        <begin position="29"/>
        <end position="265"/>
    </location>
</feature>
<dbReference type="RefSeq" id="WP_236987269.1">
    <property type="nucleotide sequence ID" value="NZ_AP023086.1"/>
</dbReference>
<dbReference type="GO" id="GO:0005975">
    <property type="term" value="P:carbohydrate metabolic process"/>
    <property type="evidence" value="ECO:0007669"/>
    <property type="project" value="InterPro"/>
</dbReference>
<evidence type="ECO:0000259" key="3">
    <source>
        <dbReference type="PROSITE" id="PS51910"/>
    </source>
</evidence>
<dbReference type="AlphaFoldDB" id="A0AAN1WHT2"/>
<dbReference type="PROSITE" id="PS51257">
    <property type="entry name" value="PROKAR_LIPOPROTEIN"/>
    <property type="match status" value="1"/>
</dbReference>
<dbReference type="InterPro" id="IPR001223">
    <property type="entry name" value="Glyco_hydro18_cat"/>
</dbReference>
<reference evidence="4 5" key="1">
    <citation type="journal article" date="2022" name="IScience">
        <title>An ultrasensitive nanofiber-based assay for enzymatic hydrolysis and deep-sea microbial degradation of cellulose.</title>
        <authorList>
            <person name="Tsudome M."/>
            <person name="Tachioka M."/>
            <person name="Miyazaki M."/>
            <person name="Uchimura K."/>
            <person name="Tsuda M."/>
            <person name="Takaki Y."/>
            <person name="Deguchi S."/>
        </authorList>
    </citation>
    <scope>NUCLEOTIDE SEQUENCE [LARGE SCALE GENOMIC DNA]</scope>
    <source>
        <strain evidence="4 5">GE09</strain>
    </source>
</reference>
<dbReference type="InterPro" id="IPR050314">
    <property type="entry name" value="Glycosyl_Hydrlase_18"/>
</dbReference>
<dbReference type="InterPro" id="IPR011583">
    <property type="entry name" value="Chitinase_II/V-like_cat"/>
</dbReference>
<dbReference type="EMBL" id="AP023086">
    <property type="protein sequence ID" value="BCD97790.1"/>
    <property type="molecule type" value="Genomic_DNA"/>
</dbReference>
<evidence type="ECO:0000313" key="4">
    <source>
        <dbReference type="EMBL" id="BCD97790.1"/>
    </source>
</evidence>
<dbReference type="Pfam" id="PF00704">
    <property type="entry name" value="Glyco_hydro_18"/>
    <property type="match status" value="1"/>
</dbReference>
<dbReference type="GO" id="GO:0008061">
    <property type="term" value="F:chitin binding"/>
    <property type="evidence" value="ECO:0007669"/>
    <property type="project" value="InterPro"/>
</dbReference>
<dbReference type="PROSITE" id="PS51910">
    <property type="entry name" value="GH18_2"/>
    <property type="match status" value="1"/>
</dbReference>
<sequence>MLKLNRKFFFMALMMLFAGCDNDTLRCKPIIAAYPTWPIVDFSIEDIRWDYFTHLGVVAIYPLADGTLNTQDADSVLPALLAAAKKNNKKIIISIGGSGEAGKGFLALTKSAQTQQIFVRRVVEYVQRYDLAGVDIDWEYWTYQNVLGKGGNDPDESRRLVNLLKALRTDLPADKLLTVDIFVGDWVGQQYLPEIEQYVDYINVMAYDFTGAWPESPVGHHADFSTFKRALAFTRSQGFNPEKLLVGLPTYGIEFHESGNKAIKH</sequence>
<dbReference type="PANTHER" id="PTHR11177">
    <property type="entry name" value="CHITINASE"/>
    <property type="match status" value="1"/>
</dbReference>
<name>A0AAN1WHT2_9GAMM</name>
<accession>A0AAN1WHT2</accession>
<proteinExistence type="predicted"/>
<dbReference type="EC" id="3.2.1.14" evidence="2"/>
<dbReference type="InterPro" id="IPR017853">
    <property type="entry name" value="GH"/>
</dbReference>
<gene>
    <name evidence="4" type="ORF">MARGE09_P1991</name>
</gene>